<keyword evidence="1" id="KW-0489">Methyltransferase</keyword>
<evidence type="ECO:0000313" key="2">
    <source>
        <dbReference type="Proteomes" id="UP000219329"/>
    </source>
</evidence>
<evidence type="ECO:0000313" key="1">
    <source>
        <dbReference type="EMBL" id="PDH34163.1"/>
    </source>
</evidence>
<dbReference type="Proteomes" id="UP000219329">
    <property type="component" value="Unassembled WGS sequence"/>
</dbReference>
<gene>
    <name evidence="1" type="ORF">CNF02_05040</name>
</gene>
<dbReference type="InterPro" id="IPR044053">
    <property type="entry name" value="AsaB-like"/>
</dbReference>
<dbReference type="GO" id="GO:0032259">
    <property type="term" value="P:methylation"/>
    <property type="evidence" value="ECO:0007669"/>
    <property type="project" value="UniProtKB-KW"/>
</dbReference>
<reference evidence="1 2" key="1">
    <citation type="submission" date="2017-08" db="EMBL/GenBank/DDBJ databases">
        <title>Fine stratification of microbial communities through a metagenomic profile of the photic zone.</title>
        <authorList>
            <person name="Haro-Moreno J.M."/>
            <person name="Lopez-Perez M."/>
            <person name="De La Torre J."/>
            <person name="Picazo A."/>
            <person name="Camacho A."/>
            <person name="Rodriguez-Valera F."/>
        </authorList>
    </citation>
    <scope>NUCLEOTIDE SEQUENCE [LARGE SCALE GENOMIC DNA]</scope>
    <source>
        <strain evidence="1">MED-G28</strain>
    </source>
</reference>
<organism evidence="1 2">
    <name type="scientific">OM182 bacterium MED-G28</name>
    <dbReference type="NCBI Taxonomy" id="1986256"/>
    <lineage>
        <taxon>Bacteria</taxon>
        <taxon>Pseudomonadati</taxon>
        <taxon>Pseudomonadota</taxon>
        <taxon>Gammaproteobacteria</taxon>
        <taxon>OMG group</taxon>
        <taxon>OM182 clade</taxon>
    </lineage>
</organism>
<dbReference type="EMBL" id="NTJZ01000004">
    <property type="protein sequence ID" value="PDH34163.1"/>
    <property type="molecule type" value="Genomic_DNA"/>
</dbReference>
<name>A0A2A5WCW6_9GAMM</name>
<accession>A0A2A5WCW6</accession>
<proteinExistence type="predicted"/>
<dbReference type="GO" id="GO:0016491">
    <property type="term" value="F:oxidoreductase activity"/>
    <property type="evidence" value="ECO:0007669"/>
    <property type="project" value="InterPro"/>
</dbReference>
<dbReference type="NCBIfam" id="NF041278">
    <property type="entry name" value="CmcJ_NvfI_EfuI"/>
    <property type="match status" value="1"/>
</dbReference>
<protein>
    <submittedName>
        <fullName evidence="1">Methyltransferase</fullName>
    </submittedName>
</protein>
<dbReference type="AlphaFoldDB" id="A0A2A5WCW6"/>
<dbReference type="GO" id="GO:0008168">
    <property type="term" value="F:methyltransferase activity"/>
    <property type="evidence" value="ECO:0007669"/>
    <property type="project" value="UniProtKB-KW"/>
</dbReference>
<keyword evidence="1" id="KW-0808">Transferase</keyword>
<dbReference type="PANTHER" id="PTHR34598">
    <property type="entry name" value="BLL6449 PROTEIN"/>
    <property type="match status" value="1"/>
</dbReference>
<dbReference type="PANTHER" id="PTHR34598:SF3">
    <property type="entry name" value="OXIDOREDUCTASE AN1597"/>
    <property type="match status" value="1"/>
</dbReference>
<comment type="caution">
    <text evidence="1">The sequence shown here is derived from an EMBL/GenBank/DDBJ whole genome shotgun (WGS) entry which is preliminary data.</text>
</comment>
<sequence>MYFASQGGADAQLSVNAEFKDVEVPIHDARVLETSTSLNREGFELHEHESSITNFYDIENQKTAYERELEELVLPILGGKAIHIFDHTLRSDSAEIRATHKTREAAAIVHNDYTITSAHKRLKDLLGDTAAEEKLKNRFAIINVWRSIAGPVIKSPLTCCDAQSVSEENVFSSERRAKDRIGELELVSHNAGHKWFYFPEMKNNEVLLIKTFDSMNDGRAIRSIHTAFNNVLAPKDAQPRESMESRMLVFY</sequence>